<dbReference type="Proteomes" id="UP000446786">
    <property type="component" value="Unassembled WGS sequence"/>
</dbReference>
<evidence type="ECO:0000313" key="3">
    <source>
        <dbReference type="EMBL" id="MXP32648.1"/>
    </source>
</evidence>
<name>A0A845B0Y1_9SPHN</name>
<proteinExistence type="predicted"/>
<feature type="chain" id="PRO_5032508249" evidence="2">
    <location>
        <begin position="23"/>
        <end position="159"/>
    </location>
</feature>
<dbReference type="AlphaFoldDB" id="A0A845B0Y1"/>
<feature type="region of interest" description="Disordered" evidence="1">
    <location>
        <begin position="26"/>
        <end position="45"/>
    </location>
</feature>
<organism evidence="3 4">
    <name type="scientific">Parerythrobacter jejuensis</name>
    <dbReference type="NCBI Taxonomy" id="795812"/>
    <lineage>
        <taxon>Bacteria</taxon>
        <taxon>Pseudomonadati</taxon>
        <taxon>Pseudomonadota</taxon>
        <taxon>Alphaproteobacteria</taxon>
        <taxon>Sphingomonadales</taxon>
        <taxon>Erythrobacteraceae</taxon>
        <taxon>Parerythrobacter</taxon>
    </lineage>
</organism>
<sequence length="159" mass="17277">MRRFTLNMCVLTGLVVPASLVAQDMPGDPPAGPASEAAEGATGAQLTPERLAAYESWSAEQRTQYDAWPGDTQAYYWTLSPPRQEVFWRISDNDKLALTAMSEPDRAAAWEMVEERMLSNDPPVSSGPEGTQDMAADDAQSPPDPTPPLLDDKAEPRGI</sequence>
<feature type="compositionally biased region" description="Low complexity" evidence="1">
    <location>
        <begin position="33"/>
        <end position="44"/>
    </location>
</feature>
<evidence type="ECO:0000256" key="2">
    <source>
        <dbReference type="SAM" id="SignalP"/>
    </source>
</evidence>
<dbReference type="OrthoDB" id="7511342at2"/>
<protein>
    <submittedName>
        <fullName evidence="3">Uncharacterized protein</fullName>
    </submittedName>
</protein>
<keyword evidence="4" id="KW-1185">Reference proteome</keyword>
<dbReference type="EMBL" id="WTYE01000001">
    <property type="protein sequence ID" value="MXP32648.1"/>
    <property type="molecule type" value="Genomic_DNA"/>
</dbReference>
<keyword evidence="2" id="KW-0732">Signal</keyword>
<comment type="caution">
    <text evidence="3">The sequence shown here is derived from an EMBL/GenBank/DDBJ whole genome shotgun (WGS) entry which is preliminary data.</text>
</comment>
<gene>
    <name evidence="3" type="ORF">GRI94_12530</name>
</gene>
<evidence type="ECO:0000256" key="1">
    <source>
        <dbReference type="SAM" id="MobiDB-lite"/>
    </source>
</evidence>
<feature type="signal peptide" evidence="2">
    <location>
        <begin position="1"/>
        <end position="22"/>
    </location>
</feature>
<feature type="compositionally biased region" description="Basic and acidic residues" evidence="1">
    <location>
        <begin position="150"/>
        <end position="159"/>
    </location>
</feature>
<reference evidence="3 4" key="1">
    <citation type="submission" date="2019-12" db="EMBL/GenBank/DDBJ databases">
        <title>Genomic-based taxomic classification of the family Erythrobacteraceae.</title>
        <authorList>
            <person name="Xu L."/>
        </authorList>
    </citation>
    <scope>NUCLEOTIDE SEQUENCE [LARGE SCALE GENOMIC DNA]</scope>
    <source>
        <strain evidence="3 4">JCM 16677</strain>
    </source>
</reference>
<evidence type="ECO:0000313" key="4">
    <source>
        <dbReference type="Proteomes" id="UP000446786"/>
    </source>
</evidence>
<accession>A0A845B0Y1</accession>
<dbReference type="RefSeq" id="WP_160779971.1">
    <property type="nucleotide sequence ID" value="NZ_BAAAZF010000001.1"/>
</dbReference>
<feature type="region of interest" description="Disordered" evidence="1">
    <location>
        <begin position="117"/>
        <end position="159"/>
    </location>
</feature>